<dbReference type="SUPFAM" id="SSF64268">
    <property type="entry name" value="PX domain"/>
    <property type="match status" value="1"/>
</dbReference>
<dbReference type="CDD" id="cd06093">
    <property type="entry name" value="PX_domain"/>
    <property type="match status" value="1"/>
</dbReference>
<dbReference type="EMBL" id="KV748849">
    <property type="protein sequence ID" value="OCL12652.1"/>
    <property type="molecule type" value="Genomic_DNA"/>
</dbReference>
<dbReference type="PROSITE" id="PS51207">
    <property type="entry name" value="PXA"/>
    <property type="match status" value="1"/>
</dbReference>
<evidence type="ECO:0000313" key="4">
    <source>
        <dbReference type="EMBL" id="OCL12652.1"/>
    </source>
</evidence>
<name>A0A8E2F8Q8_9PEZI</name>
<evidence type="ECO:0000256" key="2">
    <source>
        <dbReference type="SAM" id="MobiDB-lite"/>
    </source>
</evidence>
<dbReference type="PANTHER" id="PTHR22775:SF47">
    <property type="entry name" value="MEIOTICALLY UP-REGULATED GENE 122 PROTEIN"/>
    <property type="match status" value="1"/>
</dbReference>
<dbReference type="InterPro" id="IPR003114">
    <property type="entry name" value="Phox_assoc"/>
</dbReference>
<dbReference type="FunFam" id="3.30.1520.10:FF:000065">
    <property type="entry name" value="PX domain protein (AFU_orthologue AFUA_2G07450)"/>
    <property type="match status" value="1"/>
</dbReference>
<dbReference type="SMART" id="SM00313">
    <property type="entry name" value="PXA"/>
    <property type="match status" value="1"/>
</dbReference>
<gene>
    <name evidence="4" type="ORF">AOQ84DRAFT_352423</name>
</gene>
<reference evidence="4 5" key="1">
    <citation type="journal article" date="2016" name="Nat. Commun.">
        <title>Ectomycorrhizal ecology is imprinted in the genome of the dominant symbiotic fungus Cenococcum geophilum.</title>
        <authorList>
            <consortium name="DOE Joint Genome Institute"/>
            <person name="Peter M."/>
            <person name="Kohler A."/>
            <person name="Ohm R.A."/>
            <person name="Kuo A."/>
            <person name="Krutzmann J."/>
            <person name="Morin E."/>
            <person name="Arend M."/>
            <person name="Barry K.W."/>
            <person name="Binder M."/>
            <person name="Choi C."/>
            <person name="Clum A."/>
            <person name="Copeland A."/>
            <person name="Grisel N."/>
            <person name="Haridas S."/>
            <person name="Kipfer T."/>
            <person name="LaButti K."/>
            <person name="Lindquist E."/>
            <person name="Lipzen A."/>
            <person name="Maire R."/>
            <person name="Meier B."/>
            <person name="Mihaltcheva S."/>
            <person name="Molinier V."/>
            <person name="Murat C."/>
            <person name="Poggeler S."/>
            <person name="Quandt C.A."/>
            <person name="Sperisen C."/>
            <person name="Tritt A."/>
            <person name="Tisserant E."/>
            <person name="Crous P.W."/>
            <person name="Henrissat B."/>
            <person name="Nehls U."/>
            <person name="Egli S."/>
            <person name="Spatafora J.W."/>
            <person name="Grigoriev I.V."/>
            <person name="Martin F.M."/>
        </authorList>
    </citation>
    <scope>NUCLEOTIDE SEQUENCE [LARGE SCALE GENOMIC DNA]</scope>
    <source>
        <strain evidence="4 5">CBS 207.34</strain>
    </source>
</reference>
<evidence type="ECO:0000259" key="3">
    <source>
        <dbReference type="PROSITE" id="PS51207"/>
    </source>
</evidence>
<dbReference type="Pfam" id="PF00787">
    <property type="entry name" value="PX"/>
    <property type="match status" value="1"/>
</dbReference>
<dbReference type="AlphaFoldDB" id="A0A8E2F8Q8"/>
<dbReference type="PANTHER" id="PTHR22775">
    <property type="entry name" value="SORTING NEXIN"/>
    <property type="match status" value="1"/>
</dbReference>
<evidence type="ECO:0000313" key="5">
    <source>
        <dbReference type="Proteomes" id="UP000250140"/>
    </source>
</evidence>
<feature type="region of interest" description="Disordered" evidence="2">
    <location>
        <begin position="707"/>
        <end position="926"/>
    </location>
</feature>
<dbReference type="GO" id="GO:0035091">
    <property type="term" value="F:phosphatidylinositol binding"/>
    <property type="evidence" value="ECO:0007669"/>
    <property type="project" value="InterPro"/>
</dbReference>
<feature type="region of interest" description="Disordered" evidence="2">
    <location>
        <begin position="1"/>
        <end position="42"/>
    </location>
</feature>
<feature type="region of interest" description="Disordered" evidence="2">
    <location>
        <begin position="427"/>
        <end position="469"/>
    </location>
</feature>
<dbReference type="Proteomes" id="UP000250140">
    <property type="component" value="Unassembled WGS sequence"/>
</dbReference>
<dbReference type="InterPro" id="IPR036871">
    <property type="entry name" value="PX_dom_sf"/>
</dbReference>
<dbReference type="Pfam" id="PF08628">
    <property type="entry name" value="Nexin_C"/>
    <property type="match status" value="1"/>
</dbReference>
<feature type="domain" description="PXA" evidence="3">
    <location>
        <begin position="169"/>
        <end position="349"/>
    </location>
</feature>
<feature type="compositionally biased region" description="Polar residues" evidence="2">
    <location>
        <begin position="647"/>
        <end position="657"/>
    </location>
</feature>
<feature type="compositionally biased region" description="Low complexity" evidence="2">
    <location>
        <begin position="800"/>
        <end position="812"/>
    </location>
</feature>
<sequence>MTDPNRDTSIPNDAEAKSSEPFTAADILEQPKATPETSNGAQDAQELVQALTDRALRFLATASNETLGACLVGLGATTYLVLGRVGLVLIGVVGGVVLHATWEGSANNNGGERARSQEVRRREIGLDVVHRVLDWRKNIAQSKDADQDGNSSMDVKLYSGKNLDYAEFRPETASALNEFTDAVIRDYVKWWYSPILPAEQSFPSVCRQTLTAFILSVSAHISRKRPADTFLDFVTNSSSILIVFFNELSSALAASPANSAPDAIDMYLQMKPDSNLANVLDVKHQEKKLGMVAEDILQSYLEPKTYNCRPAHVFLREILAKVVLEMTIASCSKAEWINGWIVYLLEEGEPELMNAIDAGVEQSAGDQLQSVTAQVKEREEVLKEVTNEEKTNTANHRRVVSRAQEAMDEAMREAQRLTQLIAEEDAKRQREQQNASSTSVHDDVSESTTQGISTPTSSQSDMAGDHENETAVSTNILGESPLNESSELTSAPSQRPQSAFTSFDQLIPSQPPTALQANQEKAAALTLYNANLSIFDDSMPGEKGTIRAKPAADYLIQIEPASSQHPGWMIARKFADFETLHEILRRISAISGAAGFTEAHATLPNWKGHTKVSLRGELERYLNDAVRFKPLAESEGLKRFLEKDNGLNRSPNASNKSGFPGIGWPTPSAFENMGKGMIDVLTKAPKEVAGGGKALLGGVTGVLGNVGSLGPKKSNPASTTSNVSRSVGASPAKHARVESTVSELPSHIRTESVVSSLPSKRQSQDSLRGSPIVDTQPAPISQMERRPSWNPEVEADMKPRPSSSSRSSVYARSSRDHSRAPSARESMDLSPVHGGDQILMLPPLPSDITDDYDSPNSNAPPLPLRRAQQSEDVKPLQRPSRASTTSLSIPPEVSPLPPRRLSMASTSPQPLPKPARPSQKTALPLSEQETQVTIELLFAVINELYTMSSAWQIRRTLLNAAKTFLLRPGNPQLDSIRQLLQSTVLDDNTSDTGIAFHLRKLRANTLPTEEELKAWPKEMSSDEKEKLRQKARRLLVERGMPQALTSVMGQAASGEALGKIFDCLQVEKVARGVIFGLMLQGLRAVTQ</sequence>
<evidence type="ECO:0000256" key="1">
    <source>
        <dbReference type="ARBA" id="ARBA00010883"/>
    </source>
</evidence>
<feature type="compositionally biased region" description="Polar residues" evidence="2">
    <location>
        <begin position="446"/>
        <end position="461"/>
    </location>
</feature>
<dbReference type="InterPro" id="IPR001683">
    <property type="entry name" value="PX_dom"/>
</dbReference>
<proteinExistence type="inferred from homology"/>
<dbReference type="InterPro" id="IPR013937">
    <property type="entry name" value="Sorting_nexin_C"/>
</dbReference>
<dbReference type="OrthoDB" id="41200at2759"/>
<feature type="compositionally biased region" description="Polar residues" evidence="2">
    <location>
        <begin position="752"/>
        <end position="767"/>
    </location>
</feature>
<organism evidence="4 5">
    <name type="scientific">Glonium stellatum</name>
    <dbReference type="NCBI Taxonomy" id="574774"/>
    <lineage>
        <taxon>Eukaryota</taxon>
        <taxon>Fungi</taxon>
        <taxon>Dikarya</taxon>
        <taxon>Ascomycota</taxon>
        <taxon>Pezizomycotina</taxon>
        <taxon>Dothideomycetes</taxon>
        <taxon>Pleosporomycetidae</taxon>
        <taxon>Gloniales</taxon>
        <taxon>Gloniaceae</taxon>
        <taxon>Glonium</taxon>
    </lineage>
</organism>
<dbReference type="Gene3D" id="3.30.1520.10">
    <property type="entry name" value="Phox-like domain"/>
    <property type="match status" value="1"/>
</dbReference>
<accession>A0A8E2F8Q8</accession>
<feature type="region of interest" description="Disordered" evidence="2">
    <location>
        <begin position="643"/>
        <end position="662"/>
    </location>
</feature>
<comment type="similarity">
    <text evidence="1">Belongs to the sorting nexin family.</text>
</comment>
<dbReference type="Pfam" id="PF02194">
    <property type="entry name" value="PXA"/>
    <property type="match status" value="1"/>
</dbReference>
<keyword evidence="5" id="KW-1185">Reference proteome</keyword>
<protein>
    <recommendedName>
        <fullName evidence="3">PXA domain-containing protein</fullName>
    </recommendedName>
</protein>
<feature type="compositionally biased region" description="Polar residues" evidence="2">
    <location>
        <begin position="715"/>
        <end position="727"/>
    </location>
</feature>